<dbReference type="Pfam" id="PF05041">
    <property type="entry name" value="Pecanex_C"/>
    <property type="match status" value="1"/>
</dbReference>
<feature type="compositionally biased region" description="Low complexity" evidence="7">
    <location>
        <begin position="1141"/>
        <end position="1151"/>
    </location>
</feature>
<feature type="transmembrane region" description="Helical" evidence="6">
    <location>
        <begin position="967"/>
        <end position="985"/>
    </location>
</feature>
<feature type="region of interest" description="Disordered" evidence="7">
    <location>
        <begin position="1116"/>
        <end position="1151"/>
    </location>
</feature>
<feature type="transmembrane region" description="Helical" evidence="6">
    <location>
        <begin position="1259"/>
        <end position="1278"/>
    </location>
</feature>
<dbReference type="InterPro" id="IPR039797">
    <property type="entry name" value="Pecanex"/>
</dbReference>
<feature type="transmembrane region" description="Helical" evidence="6">
    <location>
        <begin position="59"/>
        <end position="76"/>
    </location>
</feature>
<feature type="region of interest" description="Disordered" evidence="7">
    <location>
        <begin position="363"/>
        <end position="387"/>
    </location>
</feature>
<feature type="transmembrane region" description="Helical" evidence="6">
    <location>
        <begin position="991"/>
        <end position="1015"/>
    </location>
</feature>
<feature type="transmembrane region" description="Helical" evidence="6">
    <location>
        <begin position="1199"/>
        <end position="1218"/>
    </location>
</feature>
<evidence type="ECO:0000313" key="10">
    <source>
        <dbReference type="EnsemblMetazoa" id="KAF7488573.1"/>
    </source>
</evidence>
<evidence type="ECO:0000256" key="7">
    <source>
        <dbReference type="SAM" id="MobiDB-lite"/>
    </source>
</evidence>
<feature type="region of interest" description="Disordered" evidence="7">
    <location>
        <begin position="703"/>
        <end position="729"/>
    </location>
</feature>
<accession>A0A834R733</accession>
<comment type="similarity">
    <text evidence="2 6">Belongs to the pecanex family.</text>
</comment>
<feature type="transmembrane region" description="Helical" evidence="6">
    <location>
        <begin position="1174"/>
        <end position="1193"/>
    </location>
</feature>
<organism evidence="9">
    <name type="scientific">Sarcoptes scabiei</name>
    <name type="common">Itch mite</name>
    <name type="synonym">Acarus scabiei</name>
    <dbReference type="NCBI Taxonomy" id="52283"/>
    <lineage>
        <taxon>Eukaryota</taxon>
        <taxon>Metazoa</taxon>
        <taxon>Ecdysozoa</taxon>
        <taxon>Arthropoda</taxon>
        <taxon>Chelicerata</taxon>
        <taxon>Arachnida</taxon>
        <taxon>Acari</taxon>
        <taxon>Acariformes</taxon>
        <taxon>Sarcoptiformes</taxon>
        <taxon>Astigmata</taxon>
        <taxon>Psoroptidia</taxon>
        <taxon>Sarcoptoidea</taxon>
        <taxon>Sarcoptidae</taxon>
        <taxon>Sarcoptinae</taxon>
        <taxon>Sarcoptes</taxon>
    </lineage>
</organism>
<evidence type="ECO:0000256" key="6">
    <source>
        <dbReference type="RuleBase" id="RU367089"/>
    </source>
</evidence>
<evidence type="ECO:0000256" key="2">
    <source>
        <dbReference type="ARBA" id="ARBA00010170"/>
    </source>
</evidence>
<evidence type="ECO:0000256" key="4">
    <source>
        <dbReference type="ARBA" id="ARBA00022989"/>
    </source>
</evidence>
<feature type="region of interest" description="Disordered" evidence="7">
    <location>
        <begin position="1974"/>
        <end position="1993"/>
    </location>
</feature>
<feature type="region of interest" description="Disordered" evidence="7">
    <location>
        <begin position="465"/>
        <end position="534"/>
    </location>
</feature>
<feature type="domain" description="Pecanex C-terminal" evidence="8">
    <location>
        <begin position="1699"/>
        <end position="1922"/>
    </location>
</feature>
<feature type="compositionally biased region" description="Low complexity" evidence="7">
    <location>
        <begin position="499"/>
        <end position="525"/>
    </location>
</feature>
<keyword evidence="4 6" id="KW-1133">Transmembrane helix</keyword>
<feature type="transmembrane region" description="Helical" evidence="6">
    <location>
        <begin position="898"/>
        <end position="918"/>
    </location>
</feature>
<dbReference type="PANTHER" id="PTHR12372:SF7">
    <property type="entry name" value="PROTEIN PECANEX"/>
    <property type="match status" value="1"/>
</dbReference>
<evidence type="ECO:0000259" key="8">
    <source>
        <dbReference type="Pfam" id="PF05041"/>
    </source>
</evidence>
<feature type="transmembrane region" description="Helical" evidence="6">
    <location>
        <begin position="1064"/>
        <end position="1081"/>
    </location>
</feature>
<feature type="compositionally biased region" description="Low complexity" evidence="7">
    <location>
        <begin position="720"/>
        <end position="729"/>
    </location>
</feature>
<feature type="compositionally biased region" description="Polar residues" evidence="7">
    <location>
        <begin position="1116"/>
        <end position="1133"/>
    </location>
</feature>
<dbReference type="InterPro" id="IPR007735">
    <property type="entry name" value="Pecanex_C"/>
</dbReference>
<evidence type="ECO:0000313" key="11">
    <source>
        <dbReference type="Proteomes" id="UP000070412"/>
    </source>
</evidence>
<feature type="transmembrane region" description="Helical" evidence="6">
    <location>
        <begin position="872"/>
        <end position="891"/>
    </location>
</feature>
<feature type="transmembrane region" description="Helical" evidence="6">
    <location>
        <begin position="1027"/>
        <end position="1052"/>
    </location>
</feature>
<proteinExistence type="inferred from homology"/>
<keyword evidence="5 6" id="KW-0472">Membrane</keyword>
<protein>
    <recommendedName>
        <fullName evidence="6">Pecanex-like protein</fullName>
    </recommendedName>
</protein>
<evidence type="ECO:0000256" key="3">
    <source>
        <dbReference type="ARBA" id="ARBA00022692"/>
    </source>
</evidence>
<comment type="subcellular location">
    <subcellularLocation>
        <location evidence="1 6">Membrane</location>
        <topology evidence="1 6">Multi-pass membrane protein</topology>
    </subcellularLocation>
</comment>
<dbReference type="Proteomes" id="UP000070412">
    <property type="component" value="Unassembled WGS sequence"/>
</dbReference>
<feature type="compositionally biased region" description="Polar residues" evidence="7">
    <location>
        <begin position="160"/>
        <end position="172"/>
    </location>
</feature>
<name>A0A834R733_SARSC</name>
<feature type="compositionally biased region" description="Low complexity" evidence="7">
    <location>
        <begin position="173"/>
        <end position="184"/>
    </location>
</feature>
<keyword evidence="11" id="KW-1185">Reference proteome</keyword>
<evidence type="ECO:0000313" key="9">
    <source>
        <dbReference type="EMBL" id="KAF7488573.1"/>
    </source>
</evidence>
<evidence type="ECO:0000256" key="5">
    <source>
        <dbReference type="ARBA" id="ARBA00023136"/>
    </source>
</evidence>
<feature type="compositionally biased region" description="Acidic residues" evidence="7">
    <location>
        <begin position="471"/>
        <end position="481"/>
    </location>
</feature>
<dbReference type="EnsemblMetazoa" id="SSS_3091s_mrna">
    <property type="protein sequence ID" value="KAF7488573.1"/>
    <property type="gene ID" value="SSS_3091"/>
</dbReference>
<dbReference type="OrthoDB" id="10037631at2759"/>
<keyword evidence="3 6" id="KW-0812">Transmembrane</keyword>
<feature type="transmembrane region" description="Helical" evidence="6">
    <location>
        <begin position="34"/>
        <end position="52"/>
    </location>
</feature>
<dbReference type="GO" id="GO:0016020">
    <property type="term" value="C:membrane"/>
    <property type="evidence" value="ECO:0007669"/>
    <property type="project" value="UniProtKB-SubCell"/>
</dbReference>
<reference evidence="11" key="1">
    <citation type="journal article" date="2020" name="PLoS Negl. Trop. Dis.">
        <title>High-quality nuclear genome for Sarcoptes scabiei-A critical resource for a neglected parasite.</title>
        <authorList>
            <person name="Korhonen P.K."/>
            <person name="Gasser R.B."/>
            <person name="Ma G."/>
            <person name="Wang T."/>
            <person name="Stroehlein A.J."/>
            <person name="Young N.D."/>
            <person name="Ang C.S."/>
            <person name="Fernando D.D."/>
            <person name="Lu H.C."/>
            <person name="Taylor S."/>
            <person name="Reynolds S.L."/>
            <person name="Mofiz E."/>
            <person name="Najaraj S.H."/>
            <person name="Gowda H."/>
            <person name="Madugundu A."/>
            <person name="Renuse S."/>
            <person name="Holt D."/>
            <person name="Pandey A."/>
            <person name="Papenfuss A.T."/>
            <person name="Fischer K."/>
        </authorList>
    </citation>
    <scope>NUCLEOTIDE SEQUENCE [LARGE SCALE GENOMIC DNA]</scope>
</reference>
<feature type="transmembrane region" description="Helical" evidence="6">
    <location>
        <begin position="1284"/>
        <end position="1303"/>
    </location>
</feature>
<dbReference type="PANTHER" id="PTHR12372">
    <property type="entry name" value="PECANEX"/>
    <property type="match status" value="1"/>
</dbReference>
<sequence length="2108" mass="240673">MGLQALSILTEGIWASLTGGWYYDEKQSHFSNLFHLYIWLIFLCFPFINYLFFNTFIAWILYCSFIGLIFTTVKIINEYFHRIFDAGRCITTTEKLNELNQDPNLVSSLNNDDDSGGTQIDKKYDDKETLEMITISQNSPIKNVNNHKLIDESNLEPSLEKSNPNSSRLNLKNQSNESNEDNCSNEITSKTIDLKADVHNCNNDSETSSFGNLSLLFRISNEKNDQPTQTDSSLTKLNASDDAIKLFPGLDTSLTNIDEVYTNKNSSSNNNSVGVLDNLDKLSQMHTFRRARSEIETVKKTRPTIAVPPSHPVSLELINTKDEKISGSLMVKDRFRENDHRNQKYSLLQSKLIQKCDENDELMISNSTNNPKDAEQQNEKSSECSNAYIKKDFDSSEDGDESEISLCKKDSNKHRINLANKKLLKQPTTRKTRFSGNRKRMKSGRIDWNRYNEIEQKYRQRSANMPLFTSDYDETDSDQDEAANVKRTNPDKFQQIYRSGSSSSLPSSSSSSTSSLSSSSSSSSSFHHPLASKKRDSNIDLEVCKIYPSTSTGIVRTADRKRFKKKYLAKNSKKLDDDSSIKKFSKARTSDDQSELNELNHQQMDRTNNQFNLATRENESSRNSTIYLPSSSVIFGEIISAPGTHLATSHEDTTIGAVHVFQDERGNWFSYMFDQNSTGLAKGLCSQNLLRKFSSNTQTSFDEKTKESSFKYPDQRLIPSTSSANQSTQQSLEPSAIVLADNFGLNQDSISKLEHLVLFNHENVPQQQCQSVQTPESLSTNNHRSMFFDQLTLFDRNSDASRGFFLDASIASDFINSFNNHSFTHSFQRSQQQLKPSQYYEVNIFNWKNVKIRFDRLSLLAFLDRNVTVLELISSIGLAVLVAVFSSILLSKEFFHDLRLFIFCFVVASSHFTLLKSVQPDAASPTHGFNRITIYSRPIYFCIASILILSSTEYLNCAESSSKESVLFGIYGFNLINQDLFIFISNCSQTLILFFPLLFVFGLLPQFNTFIVYLFENIDIFIFGGTASTMGMISATFSLVRSILAVGILYFTSQLSNIKETHRASFSVFCGVLVSTSYLLSRSPSDPSLLLNVIKELFNLVKNFFIALINNSKYKSSTTPDPQPHQQSKNFDQNSKDRFRSSSFSRPLSRTESLIDPLPEKLKQISMSRFESDFITSILLAVSVFSVHVSSIFKFQPFFNNYITLIAVCWSFLLHYLIPQFRKQLPWLLFSNPICKSNEHKKFEVKAPAKNMWFEKLQAWLWLIEKNIIYPLMFLGYITNDCPLLIRNYGPNTGMFLLVLFGFKSLRSSYNDPSHNYIIVVFTYLIFGFDMRYFIKNFDNIFLMNYFLVSFLYYKVWDFLLKFRFVITYVAPWQITWGSAFHAFAQPFSVPHSALLLVQIFIASFFSSPLQPILGSAIFFTSYVRPIKFWERDYNTKHVDHSNTRLASQIDKAQIGSDDNNLNSIFYEHLSRSLQHSLYGDLILGRWGDVSQGDCFVLASDNLNCLIHIIELGNGFVTFQVRGLEFRGTYCQQREVEAITENVSDDDGCCCCEYGHFRGILSMNAAFNQRWLSWEVTHTNYVLEGYSISENIASTIVQPYDLRKALISFYVKAIVYFCVTNEHLIKWIEDEAIKESLSYLNEKNFVDLDPTFNINIDCDYDVLASGITRASFKAAYLDWIKYCIEKVIYSTKIESIRKHEDFIVSLCFGLSLLGRRALGTASHHNSALMNVEFFLYGFHALFKGDFRIHCSRDEWVFQDMDFLNKVVSPSVRMSLKLHQDQFIYCEEYENFKSLFDSIRHYQKLMVISHEADPIWRKAILSNVQSLLALRHVFDEGTDQYKVIMLNKRFLNFRVIKVNRECVRGLWAGQQQELIFLRNRNPERGSIQNAKQVLRNIINSSCDQPIGYPIYVSPLTTSFAETSRPLRQIFGPSLNFAMFKQAVVGLIRTRCNEVCASNSLQRNLNFVSPHIAKSESSEKGIDDSTSTKGTLLAGQHPQIVSNNKNLYLKKRISKNEELGDSFASNQSQIQPTITSGNSSLGSINIIKNMVSNLQQDNDAAATQAVIDSIKALSSTQQSDCSVVQMEQQSYSKSVIINNKKLGYSKANAV</sequence>
<reference evidence="10" key="3">
    <citation type="submission" date="2022-06" db="UniProtKB">
        <authorList>
            <consortium name="EnsemblMetazoa"/>
        </authorList>
    </citation>
    <scope>IDENTIFICATION</scope>
</reference>
<feature type="transmembrane region" description="Helical" evidence="6">
    <location>
        <begin position="1341"/>
        <end position="1357"/>
    </location>
</feature>
<reference evidence="9" key="2">
    <citation type="submission" date="2020-01" db="EMBL/GenBank/DDBJ databases">
        <authorList>
            <person name="Korhonen P.K.K."/>
            <person name="Guangxu M.G."/>
            <person name="Wang T.W."/>
            <person name="Stroehlein A.J.S."/>
            <person name="Young N.D."/>
            <person name="Ang C.-S.A."/>
            <person name="Fernando D.W.F."/>
            <person name="Lu H.L."/>
            <person name="Taylor S.T."/>
            <person name="Ehtesham M.E.M."/>
            <person name="Najaraj S.H.N."/>
            <person name="Harsha G.H.G."/>
            <person name="Madugundu A.M."/>
            <person name="Renuse S.R."/>
            <person name="Holt D.H."/>
            <person name="Pandey A.P."/>
            <person name="Papenfuss A.P."/>
            <person name="Gasser R.B.G."/>
            <person name="Fischer K.F."/>
        </authorList>
    </citation>
    <scope>NUCLEOTIDE SEQUENCE</scope>
    <source>
        <strain evidence="9">SSS_KF_BRIS2020</strain>
    </source>
</reference>
<feature type="region of interest" description="Disordered" evidence="7">
    <location>
        <begin position="423"/>
        <end position="443"/>
    </location>
</feature>
<evidence type="ECO:0000256" key="1">
    <source>
        <dbReference type="ARBA" id="ARBA00004141"/>
    </source>
</evidence>
<dbReference type="EMBL" id="WVUK01000066">
    <property type="protein sequence ID" value="KAF7488573.1"/>
    <property type="molecule type" value="Genomic_DNA"/>
</dbReference>
<feature type="compositionally biased region" description="Basic and acidic residues" evidence="7">
    <location>
        <begin position="372"/>
        <end position="382"/>
    </location>
</feature>
<gene>
    <name evidence="9" type="ORF">SSS_3091</name>
</gene>
<feature type="region of interest" description="Disordered" evidence="7">
    <location>
        <begin position="152"/>
        <end position="184"/>
    </location>
</feature>
<feature type="transmembrane region" description="Helical" evidence="6">
    <location>
        <begin position="1315"/>
        <end position="1335"/>
    </location>
</feature>